<evidence type="ECO:0008006" key="3">
    <source>
        <dbReference type="Google" id="ProtNLM"/>
    </source>
</evidence>
<organism evidence="1 2">
    <name type="scientific">Plasmodium vivax India VII</name>
    <dbReference type="NCBI Taxonomy" id="1077284"/>
    <lineage>
        <taxon>Eukaryota</taxon>
        <taxon>Sar</taxon>
        <taxon>Alveolata</taxon>
        <taxon>Apicomplexa</taxon>
        <taxon>Aconoidasida</taxon>
        <taxon>Haemosporida</taxon>
        <taxon>Plasmodiidae</taxon>
        <taxon>Plasmodium</taxon>
        <taxon>Plasmodium (Plasmodium)</taxon>
    </lineage>
</organism>
<dbReference type="Proteomes" id="UP000053562">
    <property type="component" value="Unassembled WGS sequence"/>
</dbReference>
<name>A0A0J9S2I3_PLAVI</name>
<gene>
    <name evidence="1" type="ORF">PVIIG_06518</name>
</gene>
<reference evidence="1 2" key="1">
    <citation type="submission" date="2011-08" db="EMBL/GenBank/DDBJ databases">
        <title>The Genome Sequence of Plasmodium vivax India VII.</title>
        <authorList>
            <consortium name="The Broad Institute Genome Sequencing Platform"/>
            <consortium name="The Broad Institute Genome Sequencing Center for Infectious Disease"/>
            <person name="Neafsey D."/>
            <person name="Carlton J."/>
            <person name="Barnwell J."/>
            <person name="Collins W."/>
            <person name="Escalante A."/>
            <person name="Mullikin J."/>
            <person name="Saul A."/>
            <person name="Guigo R."/>
            <person name="Camara F."/>
            <person name="Young S.K."/>
            <person name="Zeng Q."/>
            <person name="Gargeya S."/>
            <person name="Fitzgerald M."/>
            <person name="Haas B."/>
            <person name="Abouelleil A."/>
            <person name="Alvarado L."/>
            <person name="Arachchi H.M."/>
            <person name="Berlin A."/>
            <person name="Brown A."/>
            <person name="Chapman S.B."/>
            <person name="Chen Z."/>
            <person name="Dunbar C."/>
            <person name="Freedman E."/>
            <person name="Gearin G."/>
            <person name="Gellesch M."/>
            <person name="Goldberg J."/>
            <person name="Griggs A."/>
            <person name="Gujja S."/>
            <person name="Heiman D."/>
            <person name="Howarth C."/>
            <person name="Larson L."/>
            <person name="Lui A."/>
            <person name="MacDonald P.J.P."/>
            <person name="Montmayeur A."/>
            <person name="Murphy C."/>
            <person name="Neiman D."/>
            <person name="Pearson M."/>
            <person name="Priest M."/>
            <person name="Roberts A."/>
            <person name="Saif S."/>
            <person name="Shea T."/>
            <person name="Shenoy N."/>
            <person name="Sisk P."/>
            <person name="Stolte C."/>
            <person name="Sykes S."/>
            <person name="Wortman J."/>
            <person name="Nusbaum C."/>
            <person name="Birren B."/>
        </authorList>
    </citation>
    <scope>NUCLEOTIDE SEQUENCE [LARGE SCALE GENOMIC DNA]</scope>
    <source>
        <strain evidence="1 2">India VII</strain>
    </source>
</reference>
<dbReference type="AlphaFoldDB" id="A0A0J9S2I3"/>
<sequence>MPENITHIAKWKEYSFLGNVWTRFNEFNETVEGDEKNNHYFLLCDQIIDQTKGDKNVYKDFCMKLLRNLGHHSPSAKYFDPNHERCNILYNWIYNTKKDDIHLKNIIDKCFDDYNSLMKYTKNNGYILEFEEIEEE</sequence>
<dbReference type="EMBL" id="KQ234558">
    <property type="protein sequence ID" value="KMZ76944.1"/>
    <property type="molecule type" value="Genomic_DNA"/>
</dbReference>
<proteinExistence type="predicted"/>
<evidence type="ECO:0000313" key="2">
    <source>
        <dbReference type="Proteomes" id="UP000053562"/>
    </source>
</evidence>
<protein>
    <recommendedName>
        <fullName evidence="3">PIR Superfamily Protein</fullName>
    </recommendedName>
</protein>
<dbReference type="OrthoDB" id="379388at2759"/>
<accession>A0A0J9S2I3</accession>
<evidence type="ECO:0000313" key="1">
    <source>
        <dbReference type="EMBL" id="KMZ76944.1"/>
    </source>
</evidence>